<dbReference type="RefSeq" id="WP_039356062.1">
    <property type="nucleotide sequence ID" value="NZ_JSAN01000014.1"/>
</dbReference>
<organism evidence="1 2">
    <name type="scientific">Candidatus Protochlamydia amoebophila</name>
    <dbReference type="NCBI Taxonomy" id="362787"/>
    <lineage>
        <taxon>Bacteria</taxon>
        <taxon>Pseudomonadati</taxon>
        <taxon>Chlamydiota</taxon>
        <taxon>Chlamydiia</taxon>
        <taxon>Parachlamydiales</taxon>
        <taxon>Parachlamydiaceae</taxon>
        <taxon>Candidatus Protochlamydia</taxon>
    </lineage>
</organism>
<comment type="caution">
    <text evidence="1">The sequence shown here is derived from an EMBL/GenBank/DDBJ whole genome shotgun (WGS) entry which is preliminary data.</text>
</comment>
<reference evidence="1 2" key="1">
    <citation type="journal article" date="2014" name="Mol. Biol. Evol.">
        <title>Massive expansion of Ubiquitination-related gene families within the Chlamydiae.</title>
        <authorList>
            <person name="Domman D."/>
            <person name="Collingro A."/>
            <person name="Lagkouvardos I."/>
            <person name="Gehre L."/>
            <person name="Weinmaier T."/>
            <person name="Rattei T."/>
            <person name="Subtil A."/>
            <person name="Horn M."/>
        </authorList>
    </citation>
    <scope>NUCLEOTIDE SEQUENCE [LARGE SCALE GENOMIC DNA]</scope>
    <source>
        <strain evidence="1 2">EI2</strain>
    </source>
</reference>
<sequence length="211" mass="24806">MVITATFIDSRCFFNDFNPDNDRNPITGEVGLNYCRYQFIGAILEFFGFTYGIHCEHGKCYIYENSLKNWIIAHEKDLNKLSDTAKKINSLIAEQYIKEICENRRQKIEYRATHDVNPGEPLSYDEIIKKAETEFAEHPNKNEVLDTIKKRLGFYRYTDQIKRRLYPSFASGAIPWYINMDEDYPIFRIAEQFLKSLPGIDKIPYEGEVIQ</sequence>
<dbReference type="EMBL" id="JSAN01000014">
    <property type="protein sequence ID" value="KIC74152.1"/>
    <property type="molecule type" value="Genomic_DNA"/>
</dbReference>
<proteinExistence type="predicted"/>
<dbReference type="Proteomes" id="UP000031465">
    <property type="component" value="Unassembled WGS sequence"/>
</dbReference>
<dbReference type="AlphaFoldDB" id="A0A0C1K4B0"/>
<evidence type="ECO:0000313" key="2">
    <source>
        <dbReference type="Proteomes" id="UP000031465"/>
    </source>
</evidence>
<dbReference type="PATRIC" id="fig|362787.3.peg.171"/>
<accession>A0A0C1K4B0</accession>
<protein>
    <submittedName>
        <fullName evidence="1">Uncharacterized protein</fullName>
    </submittedName>
</protein>
<evidence type="ECO:0000313" key="1">
    <source>
        <dbReference type="EMBL" id="KIC74152.1"/>
    </source>
</evidence>
<name>A0A0C1K4B0_9BACT</name>
<gene>
    <name evidence="1" type="ORF">DB44_AP00060</name>
</gene>